<keyword evidence="5" id="KW-0325">Glycoprotein</keyword>
<keyword evidence="2" id="KW-0328">Glycosyltransferase</keyword>
<proteinExistence type="predicted"/>
<dbReference type="Pfam" id="PF02485">
    <property type="entry name" value="Branch"/>
    <property type="match status" value="1"/>
</dbReference>
<evidence type="ECO:0000256" key="2">
    <source>
        <dbReference type="ARBA" id="ARBA00022676"/>
    </source>
</evidence>
<dbReference type="Proteomes" id="UP001201812">
    <property type="component" value="Unassembled WGS sequence"/>
</dbReference>
<dbReference type="PANTHER" id="PTHR46671:SF7">
    <property type="entry name" value="CORE-2_I-BRANCHING ENZYME"/>
    <property type="match status" value="1"/>
</dbReference>
<keyword evidence="7" id="KW-1185">Reference proteome</keyword>
<keyword evidence="4" id="KW-0472">Membrane</keyword>
<comment type="subcellular location">
    <subcellularLocation>
        <location evidence="1">Membrane</location>
        <topology evidence="1">Single-pass type II membrane protein</topology>
    </subcellularLocation>
</comment>
<protein>
    <submittedName>
        <fullName evidence="6">Core-2/I-Branching enzyme domain-containing protein</fullName>
    </submittedName>
</protein>
<gene>
    <name evidence="6" type="ORF">DdX_02686</name>
</gene>
<accession>A0AAD4NBN7</accession>
<evidence type="ECO:0000313" key="6">
    <source>
        <dbReference type="EMBL" id="KAI1725994.1"/>
    </source>
</evidence>
<reference evidence="6" key="1">
    <citation type="submission" date="2022-01" db="EMBL/GenBank/DDBJ databases">
        <title>Genome Sequence Resource for Two Populations of Ditylenchus destructor, the Migratory Endoparasitic Phytonematode.</title>
        <authorList>
            <person name="Zhang H."/>
            <person name="Lin R."/>
            <person name="Xie B."/>
        </authorList>
    </citation>
    <scope>NUCLEOTIDE SEQUENCE</scope>
    <source>
        <strain evidence="6">BazhouSP</strain>
    </source>
</reference>
<evidence type="ECO:0000256" key="4">
    <source>
        <dbReference type="ARBA" id="ARBA00023136"/>
    </source>
</evidence>
<dbReference type="PANTHER" id="PTHR46671">
    <property type="entry name" value="PROTEIN CBG11221"/>
    <property type="match status" value="1"/>
</dbReference>
<evidence type="ECO:0000256" key="1">
    <source>
        <dbReference type="ARBA" id="ARBA00004606"/>
    </source>
</evidence>
<organism evidence="6 7">
    <name type="scientific">Ditylenchus destructor</name>
    <dbReference type="NCBI Taxonomy" id="166010"/>
    <lineage>
        <taxon>Eukaryota</taxon>
        <taxon>Metazoa</taxon>
        <taxon>Ecdysozoa</taxon>
        <taxon>Nematoda</taxon>
        <taxon>Chromadorea</taxon>
        <taxon>Rhabditida</taxon>
        <taxon>Tylenchina</taxon>
        <taxon>Tylenchomorpha</taxon>
        <taxon>Sphaerularioidea</taxon>
        <taxon>Anguinidae</taxon>
        <taxon>Anguininae</taxon>
        <taxon>Ditylenchus</taxon>
    </lineage>
</organism>
<dbReference type="GO" id="GO:0016757">
    <property type="term" value="F:glycosyltransferase activity"/>
    <property type="evidence" value="ECO:0007669"/>
    <property type="project" value="UniProtKB-KW"/>
</dbReference>
<evidence type="ECO:0000256" key="5">
    <source>
        <dbReference type="ARBA" id="ARBA00023180"/>
    </source>
</evidence>
<dbReference type="AlphaFoldDB" id="A0AAD4NBN7"/>
<dbReference type="InterPro" id="IPR003406">
    <property type="entry name" value="Glyco_trans_14"/>
</dbReference>
<evidence type="ECO:0000313" key="7">
    <source>
        <dbReference type="Proteomes" id="UP001201812"/>
    </source>
</evidence>
<keyword evidence="3" id="KW-0808">Transferase</keyword>
<sequence>MENDLEYIKQESLKRVAHKIDQNWPMGCEYIKTRNHFPATPLSREEQDFPIAFARAVYEDYNFLETELAATYQPQNFYCYAIDRKADKTFHNRIKSLASCFPNVYVTKREWNIYWGHNMSFSHLECMKALTKNGQKWKYLVLQQNYDASTKTNEELVQVYKWMQGANDVQVRMMPWTRIDFVNKKWTFEALNLFRNKSRNRIYYNGHPPELDFANGYVQSSLSREMVNFIVNDLNVTQMILQLDDATFAVDEIFTQTLQATDALDAPGGFTHFCLDLGISVHHWTRFHLWGLPHCHSKLQMHDLCVFGIEDLVSHFNDTRKLFNYKMASTMDFGAIDCWHETLYNRTHFDRGTHRLHNNTYLKHPLVRYHVEKAKSGFVDFSKFDCITGNAPTLP</sequence>
<comment type="caution">
    <text evidence="6">The sequence shown here is derived from an EMBL/GenBank/DDBJ whole genome shotgun (WGS) entry which is preliminary data.</text>
</comment>
<evidence type="ECO:0000256" key="3">
    <source>
        <dbReference type="ARBA" id="ARBA00022679"/>
    </source>
</evidence>
<dbReference type="EMBL" id="JAKKPZ010000002">
    <property type="protein sequence ID" value="KAI1725994.1"/>
    <property type="molecule type" value="Genomic_DNA"/>
</dbReference>
<dbReference type="GO" id="GO:0016020">
    <property type="term" value="C:membrane"/>
    <property type="evidence" value="ECO:0007669"/>
    <property type="project" value="UniProtKB-SubCell"/>
</dbReference>
<name>A0AAD4NBN7_9BILA</name>